<gene>
    <name evidence="5" type="ORF">KOR42_40820</name>
</gene>
<proteinExistence type="predicted"/>
<dbReference type="RefSeq" id="WP_146511478.1">
    <property type="nucleotide sequence ID" value="NZ_SIHI01000022.1"/>
</dbReference>
<feature type="compositionally biased region" description="Acidic residues" evidence="4">
    <location>
        <begin position="141"/>
        <end position="152"/>
    </location>
</feature>
<organism evidence="5 6">
    <name type="scientific">Thalassoglobus neptunius</name>
    <dbReference type="NCBI Taxonomy" id="1938619"/>
    <lineage>
        <taxon>Bacteria</taxon>
        <taxon>Pseudomonadati</taxon>
        <taxon>Planctomycetota</taxon>
        <taxon>Planctomycetia</taxon>
        <taxon>Planctomycetales</taxon>
        <taxon>Planctomycetaceae</taxon>
        <taxon>Thalassoglobus</taxon>
    </lineage>
</organism>
<dbReference type="Gene3D" id="1.20.120.20">
    <property type="entry name" value="Apolipoprotein"/>
    <property type="match status" value="1"/>
</dbReference>
<dbReference type="SUPFAM" id="SSF58113">
    <property type="entry name" value="Apolipoprotein A-I"/>
    <property type="match status" value="1"/>
</dbReference>
<dbReference type="GO" id="GO:0070161">
    <property type="term" value="C:anchoring junction"/>
    <property type="evidence" value="ECO:0007669"/>
    <property type="project" value="UniProtKB-SubCell"/>
</dbReference>
<name>A0A5C5WBA3_9PLAN</name>
<dbReference type="Proteomes" id="UP000317243">
    <property type="component" value="Unassembled WGS sequence"/>
</dbReference>
<dbReference type="InterPro" id="IPR019359">
    <property type="entry name" value="CCDC85"/>
</dbReference>
<dbReference type="EMBL" id="SIHI01000022">
    <property type="protein sequence ID" value="TWT47884.1"/>
    <property type="molecule type" value="Genomic_DNA"/>
</dbReference>
<comment type="caution">
    <text evidence="5">The sequence shown here is derived from an EMBL/GenBank/DDBJ whole genome shotgun (WGS) entry which is preliminary data.</text>
</comment>
<dbReference type="AlphaFoldDB" id="A0A5C5WBA3"/>
<protein>
    <submittedName>
        <fullName evidence="5">Uncharacterized protein</fullName>
    </submittedName>
</protein>
<keyword evidence="3" id="KW-0175">Coiled coil</keyword>
<feature type="region of interest" description="Disordered" evidence="4">
    <location>
        <begin position="137"/>
        <end position="156"/>
    </location>
</feature>
<evidence type="ECO:0000256" key="1">
    <source>
        <dbReference type="ARBA" id="ARBA00004282"/>
    </source>
</evidence>
<keyword evidence="2" id="KW-0965">Cell junction</keyword>
<reference evidence="5 6" key="1">
    <citation type="submission" date="2019-02" db="EMBL/GenBank/DDBJ databases">
        <title>Deep-cultivation of Planctomycetes and their phenomic and genomic characterization uncovers novel biology.</title>
        <authorList>
            <person name="Wiegand S."/>
            <person name="Jogler M."/>
            <person name="Boedeker C."/>
            <person name="Pinto D."/>
            <person name="Vollmers J."/>
            <person name="Rivas-Marin E."/>
            <person name="Kohn T."/>
            <person name="Peeters S.H."/>
            <person name="Heuer A."/>
            <person name="Rast P."/>
            <person name="Oberbeckmann S."/>
            <person name="Bunk B."/>
            <person name="Jeske O."/>
            <person name="Meyerdierks A."/>
            <person name="Storesund J.E."/>
            <person name="Kallscheuer N."/>
            <person name="Luecker S."/>
            <person name="Lage O.M."/>
            <person name="Pohl T."/>
            <person name="Merkel B.J."/>
            <person name="Hornburger P."/>
            <person name="Mueller R.-W."/>
            <person name="Bruemmer F."/>
            <person name="Labrenz M."/>
            <person name="Spormann A.M."/>
            <person name="Op Den Camp H."/>
            <person name="Overmann J."/>
            <person name="Amann R."/>
            <person name="Jetten M.S.M."/>
            <person name="Mascher T."/>
            <person name="Medema M.H."/>
            <person name="Devos D.P."/>
            <person name="Kaster A.-K."/>
            <person name="Ovreas L."/>
            <person name="Rohde M."/>
            <person name="Galperin M.Y."/>
            <person name="Jogler C."/>
        </authorList>
    </citation>
    <scope>NUCLEOTIDE SEQUENCE [LARGE SCALE GENOMIC DNA]</scope>
    <source>
        <strain evidence="5 6">KOR42</strain>
    </source>
</reference>
<comment type="subcellular location">
    <subcellularLocation>
        <location evidence="1">Cell junction</location>
    </subcellularLocation>
</comment>
<accession>A0A5C5WBA3</accession>
<dbReference type="Pfam" id="PF10226">
    <property type="entry name" value="CCDC85"/>
    <property type="match status" value="1"/>
</dbReference>
<evidence type="ECO:0000256" key="4">
    <source>
        <dbReference type="SAM" id="MobiDB-lite"/>
    </source>
</evidence>
<evidence type="ECO:0000313" key="6">
    <source>
        <dbReference type="Proteomes" id="UP000317243"/>
    </source>
</evidence>
<evidence type="ECO:0000256" key="2">
    <source>
        <dbReference type="ARBA" id="ARBA00022949"/>
    </source>
</evidence>
<keyword evidence="6" id="KW-1185">Reference proteome</keyword>
<dbReference type="PROSITE" id="PS51257">
    <property type="entry name" value="PROKAR_LIPOPROTEIN"/>
    <property type="match status" value="1"/>
</dbReference>
<sequence>MANRNLALITLTSLCLFTFGCNDSNTSNDIAQNESTFESEEFDNANPGMDSTDEPQTVTANKVIDETTEAVESFKDLVELKKDEFVEAINSQLEETNDEIEQLKNCGDELQDEAQENWNDLVSEIDEQRERLREQLAELQDSGEEASEELQEETAQTWKQLKEALRDAQDRYRSESKQSNSDER</sequence>
<evidence type="ECO:0000256" key="3">
    <source>
        <dbReference type="ARBA" id="ARBA00023054"/>
    </source>
</evidence>
<evidence type="ECO:0000313" key="5">
    <source>
        <dbReference type="EMBL" id="TWT47884.1"/>
    </source>
</evidence>